<evidence type="ECO:0000313" key="4">
    <source>
        <dbReference type="Proteomes" id="UP001140510"/>
    </source>
</evidence>
<dbReference type="EMBL" id="JAPEVA010000006">
    <property type="protein sequence ID" value="KAJ4411062.1"/>
    <property type="molecule type" value="Genomic_DNA"/>
</dbReference>
<feature type="compositionally biased region" description="Basic and acidic residues" evidence="2">
    <location>
        <begin position="265"/>
        <end position="294"/>
    </location>
</feature>
<organism evidence="3 4">
    <name type="scientific">Didymella pomorum</name>
    <dbReference type="NCBI Taxonomy" id="749634"/>
    <lineage>
        <taxon>Eukaryota</taxon>
        <taxon>Fungi</taxon>
        <taxon>Dikarya</taxon>
        <taxon>Ascomycota</taxon>
        <taxon>Pezizomycotina</taxon>
        <taxon>Dothideomycetes</taxon>
        <taxon>Pleosporomycetidae</taxon>
        <taxon>Pleosporales</taxon>
        <taxon>Pleosporineae</taxon>
        <taxon>Didymellaceae</taxon>
        <taxon>Didymella</taxon>
    </lineage>
</organism>
<keyword evidence="4" id="KW-1185">Reference proteome</keyword>
<feature type="compositionally biased region" description="Low complexity" evidence="2">
    <location>
        <begin position="36"/>
        <end position="48"/>
    </location>
</feature>
<reference evidence="3" key="1">
    <citation type="submission" date="2022-10" db="EMBL/GenBank/DDBJ databases">
        <title>Tapping the CABI collections for fungal endophytes: first genome assemblies for Collariella, Neodidymelliopsis, Ascochyta clinopodiicola, Didymella pomorum, Didymosphaeria variabile, Neocosmospora piperis and Neocucurbitaria cava.</title>
        <authorList>
            <person name="Hill R."/>
        </authorList>
    </citation>
    <scope>NUCLEOTIDE SEQUENCE</scope>
    <source>
        <strain evidence="3">IMI 355091</strain>
    </source>
</reference>
<evidence type="ECO:0000256" key="2">
    <source>
        <dbReference type="SAM" id="MobiDB-lite"/>
    </source>
</evidence>
<feature type="compositionally biased region" description="Acidic residues" evidence="2">
    <location>
        <begin position="49"/>
        <end position="58"/>
    </location>
</feature>
<feature type="compositionally biased region" description="Basic residues" evidence="2">
    <location>
        <begin position="114"/>
        <end position="126"/>
    </location>
</feature>
<accession>A0A9W8ZKQ8</accession>
<dbReference type="Proteomes" id="UP001140510">
    <property type="component" value="Unassembled WGS sequence"/>
</dbReference>
<dbReference type="OrthoDB" id="3801108at2759"/>
<dbReference type="AlphaFoldDB" id="A0A9W8ZKQ8"/>
<feature type="compositionally biased region" description="Basic residues" evidence="2">
    <location>
        <begin position="324"/>
        <end position="335"/>
    </location>
</feature>
<feature type="coiled-coil region" evidence="1">
    <location>
        <begin position="352"/>
        <end position="513"/>
    </location>
</feature>
<name>A0A9W8ZKQ8_9PLEO</name>
<evidence type="ECO:0000256" key="1">
    <source>
        <dbReference type="SAM" id="Coils"/>
    </source>
</evidence>
<comment type="caution">
    <text evidence="3">The sequence shown here is derived from an EMBL/GenBank/DDBJ whole genome shotgun (WGS) entry which is preliminary data.</text>
</comment>
<feature type="region of interest" description="Disordered" evidence="2">
    <location>
        <begin position="1"/>
        <end position="127"/>
    </location>
</feature>
<sequence length="596" mass="67910">MDDVEFVSSRSAGKRKAADDANNRPSKRPQVKEESSSNSSSDNSSESDSSSESEDESNNELGTAMSEVRIITEPQMNSESQAGGRRTHSMSNNEKRRMRKKGIATVRRQEATSKRRGSTRHAKATRRYVEKLEETIKNSAKAQHPVLRGLDFDRSIRFEADWPSEALHGCIDRLKGIQLKSRIANQMVPTEITRRVEDLERDNRRLQQDRDDKEKEIRRLRAQLWNMVKGQSSATAEMRTKQLLQNVTSERDQARVNNDKLKRQVRDLQKTQRDLSNTRESQDSRQRLQEENDATKAALETSRFENRELRRADEIKTQDSQPRHGLHNLKQRTKRSSGQISEFSASEAYALQAAAERALHESEEKCQSLEKSEGRLREKNAELLRQSEEKVKRFQGLSSRLVKAQGEATRAQEKAKQQTQELSKLNITKHRLEKEIENFRKTATENRIPGLMLDENVLKAAQNEVQELKEKRTDLLNKLQGASSTNEALRHTNEALIKRIAELDDTISKLRRQDTGHRARVDKKAADNAVKSAKAKTDAMFAHYDIVQNKNTVLIGKLTMMAQAGGFGNPGSNYRKELDALKAPSLEELDECKNSG</sequence>
<keyword evidence="1" id="KW-0175">Coiled coil</keyword>
<feature type="region of interest" description="Disordered" evidence="2">
    <location>
        <begin position="265"/>
        <end position="303"/>
    </location>
</feature>
<evidence type="ECO:0000313" key="3">
    <source>
        <dbReference type="EMBL" id="KAJ4411062.1"/>
    </source>
</evidence>
<feature type="region of interest" description="Disordered" evidence="2">
    <location>
        <begin position="316"/>
        <end position="337"/>
    </location>
</feature>
<protein>
    <submittedName>
        <fullName evidence="3">Uncharacterized protein</fullName>
    </submittedName>
</protein>
<proteinExistence type="predicted"/>
<gene>
    <name evidence="3" type="ORF">N0V91_001435</name>
</gene>